<feature type="region of interest" description="Disordered" evidence="4">
    <location>
        <begin position="112"/>
        <end position="143"/>
    </location>
</feature>
<dbReference type="InterPro" id="IPR050745">
    <property type="entry name" value="Multifunctional_regulatory"/>
</dbReference>
<feature type="repeat" description="ANK" evidence="3">
    <location>
        <begin position="199"/>
        <end position="231"/>
    </location>
</feature>
<evidence type="ECO:0000313" key="7">
    <source>
        <dbReference type="Proteomes" id="UP000245119"/>
    </source>
</evidence>
<reference evidence="6 7" key="1">
    <citation type="submission" date="2018-04" db="EMBL/GenBank/DDBJ databases">
        <title>The genome of golden apple snail Pomacea canaliculata provides insight into stress tolerance and invasive adaptation.</title>
        <authorList>
            <person name="Liu C."/>
            <person name="Liu B."/>
            <person name="Ren Y."/>
            <person name="Zhang Y."/>
            <person name="Wang H."/>
            <person name="Li S."/>
            <person name="Jiang F."/>
            <person name="Yin L."/>
            <person name="Zhang G."/>
            <person name="Qian W."/>
            <person name="Fan W."/>
        </authorList>
    </citation>
    <scope>NUCLEOTIDE SEQUENCE [LARGE SCALE GENOMIC DNA]</scope>
    <source>
        <strain evidence="6">SZHN2017</strain>
        <tissue evidence="6">Muscle</tissue>
    </source>
</reference>
<evidence type="ECO:0000256" key="4">
    <source>
        <dbReference type="SAM" id="MobiDB-lite"/>
    </source>
</evidence>
<dbReference type="PROSITE" id="PS50297">
    <property type="entry name" value="ANK_REP_REGION"/>
    <property type="match status" value="3"/>
</dbReference>
<dbReference type="PRINTS" id="PR01415">
    <property type="entry name" value="ANKYRIN"/>
</dbReference>
<accession>A0A2T7NI74</accession>
<dbReference type="PANTHER" id="PTHR24189">
    <property type="entry name" value="MYOTROPHIN"/>
    <property type="match status" value="1"/>
</dbReference>
<dbReference type="PROSITE" id="PS50225">
    <property type="entry name" value="SOCS"/>
    <property type="match status" value="1"/>
</dbReference>
<dbReference type="Pfam" id="PF00023">
    <property type="entry name" value="Ank"/>
    <property type="match status" value="1"/>
</dbReference>
<comment type="caution">
    <text evidence="6">The sequence shown here is derived from an EMBL/GenBank/DDBJ whole genome shotgun (WGS) entry which is preliminary data.</text>
</comment>
<feature type="repeat" description="ANK" evidence="3">
    <location>
        <begin position="42"/>
        <end position="67"/>
    </location>
</feature>
<feature type="domain" description="SOCS box" evidence="5">
    <location>
        <begin position="404"/>
        <end position="463"/>
    </location>
</feature>
<dbReference type="STRING" id="400727.A0A2T7NI74"/>
<evidence type="ECO:0000256" key="1">
    <source>
        <dbReference type="ARBA" id="ARBA00022737"/>
    </source>
</evidence>
<dbReference type="InterPro" id="IPR036770">
    <property type="entry name" value="Ankyrin_rpt-contain_sf"/>
</dbReference>
<gene>
    <name evidence="6" type="ORF">C0Q70_19016</name>
</gene>
<dbReference type="EMBL" id="PZQS01000012">
    <property type="protein sequence ID" value="PVD20855.1"/>
    <property type="molecule type" value="Genomic_DNA"/>
</dbReference>
<dbReference type="Pfam" id="PF07525">
    <property type="entry name" value="SOCS_box"/>
    <property type="match status" value="1"/>
</dbReference>
<evidence type="ECO:0000256" key="3">
    <source>
        <dbReference type="PROSITE-ProRule" id="PRU00023"/>
    </source>
</evidence>
<dbReference type="Proteomes" id="UP000245119">
    <property type="component" value="Linkage Group LG12"/>
</dbReference>
<keyword evidence="1" id="KW-0677">Repeat</keyword>
<dbReference type="InterPro" id="IPR001496">
    <property type="entry name" value="SOCS_box"/>
</dbReference>
<dbReference type="OMA" id="MSDFTHY"/>
<evidence type="ECO:0000313" key="6">
    <source>
        <dbReference type="EMBL" id="PVD20855.1"/>
    </source>
</evidence>
<dbReference type="PROSITE" id="PS50088">
    <property type="entry name" value="ANK_REPEAT"/>
    <property type="match status" value="3"/>
</dbReference>
<dbReference type="PANTHER" id="PTHR24189:SF50">
    <property type="entry name" value="ANKYRIN REPEAT AND SOCS BOX PROTEIN 2"/>
    <property type="match status" value="1"/>
</dbReference>
<evidence type="ECO:0000259" key="5">
    <source>
        <dbReference type="PROSITE" id="PS50225"/>
    </source>
</evidence>
<dbReference type="InterPro" id="IPR002110">
    <property type="entry name" value="Ankyrin_rpt"/>
</dbReference>
<name>A0A2T7NI74_POMCA</name>
<dbReference type="Pfam" id="PF12796">
    <property type="entry name" value="Ank_2"/>
    <property type="match status" value="2"/>
</dbReference>
<feature type="repeat" description="ANK" evidence="3">
    <location>
        <begin position="235"/>
        <end position="264"/>
    </location>
</feature>
<organism evidence="6 7">
    <name type="scientific">Pomacea canaliculata</name>
    <name type="common">Golden apple snail</name>
    <dbReference type="NCBI Taxonomy" id="400727"/>
    <lineage>
        <taxon>Eukaryota</taxon>
        <taxon>Metazoa</taxon>
        <taxon>Spiralia</taxon>
        <taxon>Lophotrochozoa</taxon>
        <taxon>Mollusca</taxon>
        <taxon>Gastropoda</taxon>
        <taxon>Caenogastropoda</taxon>
        <taxon>Architaenioglossa</taxon>
        <taxon>Ampullarioidea</taxon>
        <taxon>Ampullariidae</taxon>
        <taxon>Pomacea</taxon>
    </lineage>
</organism>
<dbReference type="SUPFAM" id="SSF48403">
    <property type="entry name" value="Ankyrin repeat"/>
    <property type="match status" value="1"/>
</dbReference>
<protein>
    <recommendedName>
        <fullName evidence="5">SOCS box domain-containing protein</fullName>
    </recommendedName>
</protein>
<dbReference type="Gene3D" id="1.25.40.20">
    <property type="entry name" value="Ankyrin repeat-containing domain"/>
    <property type="match status" value="2"/>
</dbReference>
<keyword evidence="7" id="KW-1185">Reference proteome</keyword>
<dbReference type="AlphaFoldDB" id="A0A2T7NI74"/>
<evidence type="ECO:0000256" key="2">
    <source>
        <dbReference type="ARBA" id="ARBA00023043"/>
    </source>
</evidence>
<proteinExistence type="predicted"/>
<sequence length="469" mass="51983">MSAMLSFVQDKLLVIEAVKAGREDKVQALLDSGCQQDAVDADGRTALHWACQYGHLTITCRLLSTAAMAVCSTCGGRWNLNAHSALHVNSISNVHLQASRPAVTNKATLVTVSRRGDSQSSSRGRKPMSPGGREADQQTDIPGKCSCLKTRDWQLRDVINRRDAKGQTPLHVACNFRREDVAAFLATLPLCDLDARDEQGHTPLHRAVHANLETLAALLCDLGADVHARNALLWTPLHEAVRTGNENVVRMLVNRGCDLNAVTHNGMTPFLTAVFYYRIAQRATYKTLDGVLRHLIEAGCRLSQGDSQWTPLSASIAIDNSIIASLLLYNGCRFERCCPTYSRSMLVEAFSRCEPLVARLMVECGYQPNNEEMELCSRRIPAFSPIFLRLPVAHAQTSLKEKYQLLQWLRQRAHNACSLMELSRTAIRLALNHAADDASILRRMAQLPLPSALLDFILLQKFTDDLTMS</sequence>
<dbReference type="OrthoDB" id="9995210at2759"/>
<keyword evidence="2 3" id="KW-0040">ANK repeat</keyword>
<dbReference type="SMART" id="SM00248">
    <property type="entry name" value="ANK"/>
    <property type="match status" value="7"/>
</dbReference>
<dbReference type="SMART" id="SM00969">
    <property type="entry name" value="SOCS_box"/>
    <property type="match status" value="1"/>
</dbReference>